<dbReference type="Gene3D" id="3.30.9.10">
    <property type="entry name" value="D-Amino Acid Oxidase, subunit A, domain 2"/>
    <property type="match status" value="1"/>
</dbReference>
<gene>
    <name evidence="8" type="ORF">B0H67DRAFT_586137</name>
</gene>
<evidence type="ECO:0000259" key="7">
    <source>
        <dbReference type="Pfam" id="PF01266"/>
    </source>
</evidence>
<evidence type="ECO:0000256" key="3">
    <source>
        <dbReference type="ARBA" id="ARBA00022630"/>
    </source>
</evidence>
<comment type="caution">
    <text evidence="8">The sequence shown here is derived from an EMBL/GenBank/DDBJ whole genome shotgun (WGS) entry which is preliminary data.</text>
</comment>
<dbReference type="GO" id="GO:0071949">
    <property type="term" value="F:FAD binding"/>
    <property type="evidence" value="ECO:0007669"/>
    <property type="project" value="InterPro"/>
</dbReference>
<evidence type="ECO:0000256" key="4">
    <source>
        <dbReference type="ARBA" id="ARBA00022827"/>
    </source>
</evidence>
<name>A0AA40DSE5_9PEZI</name>
<dbReference type="SUPFAM" id="SSF51971">
    <property type="entry name" value="Nucleotide-binding domain"/>
    <property type="match status" value="1"/>
</dbReference>
<protein>
    <submittedName>
        <fullName evidence="8">FAD dependent oxidoreductase-like protein</fullName>
    </submittedName>
</protein>
<dbReference type="Gene3D" id="3.40.50.720">
    <property type="entry name" value="NAD(P)-binding Rossmann-like Domain"/>
    <property type="match status" value="1"/>
</dbReference>
<feature type="domain" description="FAD dependent oxidoreductase" evidence="7">
    <location>
        <begin position="31"/>
        <end position="340"/>
    </location>
</feature>
<feature type="compositionally biased region" description="Pro residues" evidence="6">
    <location>
        <begin position="13"/>
        <end position="25"/>
    </location>
</feature>
<feature type="region of interest" description="Disordered" evidence="6">
    <location>
        <begin position="1"/>
        <end position="28"/>
    </location>
</feature>
<reference evidence="8" key="1">
    <citation type="submission" date="2023-06" db="EMBL/GenBank/DDBJ databases">
        <title>Genome-scale phylogeny and comparative genomics of the fungal order Sordariales.</title>
        <authorList>
            <consortium name="Lawrence Berkeley National Laboratory"/>
            <person name="Hensen N."/>
            <person name="Bonometti L."/>
            <person name="Westerberg I."/>
            <person name="Brannstrom I.O."/>
            <person name="Guillou S."/>
            <person name="Cros-Aarteil S."/>
            <person name="Calhoun S."/>
            <person name="Haridas S."/>
            <person name="Kuo A."/>
            <person name="Mondo S."/>
            <person name="Pangilinan J."/>
            <person name="Riley R."/>
            <person name="Labutti K."/>
            <person name="Andreopoulos B."/>
            <person name="Lipzen A."/>
            <person name="Chen C."/>
            <person name="Yanf M."/>
            <person name="Daum C."/>
            <person name="Ng V."/>
            <person name="Clum A."/>
            <person name="Steindorff A."/>
            <person name="Ohm R."/>
            <person name="Martin F."/>
            <person name="Silar P."/>
            <person name="Natvig D."/>
            <person name="Lalanne C."/>
            <person name="Gautier V."/>
            <person name="Ament-Velasquez S.L."/>
            <person name="Kruys A."/>
            <person name="Hutchinson M.I."/>
            <person name="Powell A.J."/>
            <person name="Barry K."/>
            <person name="Miller A.N."/>
            <person name="Grigoriev I.V."/>
            <person name="Debuchy R."/>
            <person name="Gladieux P."/>
            <person name="Thoren M.H."/>
            <person name="Johannesson H."/>
        </authorList>
    </citation>
    <scope>NUCLEOTIDE SEQUENCE</scope>
    <source>
        <strain evidence="8">SMH4607-1</strain>
    </source>
</reference>
<evidence type="ECO:0000256" key="6">
    <source>
        <dbReference type="SAM" id="MobiDB-lite"/>
    </source>
</evidence>
<keyword evidence="4" id="KW-0274">FAD</keyword>
<evidence type="ECO:0000313" key="9">
    <source>
        <dbReference type="Proteomes" id="UP001172102"/>
    </source>
</evidence>
<comment type="cofactor">
    <cofactor evidence="1">
        <name>FAD</name>
        <dbReference type="ChEBI" id="CHEBI:57692"/>
    </cofactor>
</comment>
<keyword evidence="3" id="KW-0285">Flavoprotein</keyword>
<dbReference type="InterPro" id="IPR006076">
    <property type="entry name" value="FAD-dep_OxRdtase"/>
</dbReference>
<evidence type="ECO:0000256" key="5">
    <source>
        <dbReference type="ARBA" id="ARBA00023002"/>
    </source>
</evidence>
<evidence type="ECO:0000313" key="8">
    <source>
        <dbReference type="EMBL" id="KAK0711711.1"/>
    </source>
</evidence>
<dbReference type="GO" id="GO:0003884">
    <property type="term" value="F:D-amino-acid oxidase activity"/>
    <property type="evidence" value="ECO:0007669"/>
    <property type="project" value="InterPro"/>
</dbReference>
<keyword evidence="5" id="KW-0560">Oxidoreductase</keyword>
<dbReference type="Pfam" id="PF01266">
    <property type="entry name" value="DAO"/>
    <property type="match status" value="1"/>
</dbReference>
<evidence type="ECO:0000256" key="2">
    <source>
        <dbReference type="ARBA" id="ARBA00006730"/>
    </source>
</evidence>
<dbReference type="InterPro" id="IPR023209">
    <property type="entry name" value="DAO"/>
</dbReference>
<dbReference type="EMBL" id="JAUKUA010000005">
    <property type="protein sequence ID" value="KAK0711711.1"/>
    <property type="molecule type" value="Genomic_DNA"/>
</dbReference>
<dbReference type="Proteomes" id="UP001172102">
    <property type="component" value="Unassembled WGS sequence"/>
</dbReference>
<sequence length="348" mass="37717">MGNRLSLPDRPKPPPPSSSPSPSPSPQALTKVTIFGAGITGMAIATLLPKTCAITIVARDLPGDAPSQGWASPWACAGWAALGGTPREQAMQLDALAWYRAVAAAHPEAGVRRVGMTDLGVAADAWFHGRVPGLREVDGGVGYESAVLDPGVFLPWLRRVLEEQGVKFVRVGTVRSLGELAYLGGHVLVNASGLASLTLKDVRDDAVVMDRTYTALVKSDYRDAFVRRGKTEYSYYFGRGDGTAVLGGISEPVDSVVRTVAEVRADLIRRAHENLPDFFPSTRPEDYTFVRDHVGIRPLRPESVRVEREVVDGQRVIHAYGTTIGGYMLSFGLAREVARLLDEYLFEM</sequence>
<comment type="similarity">
    <text evidence="2">Belongs to the DAMOX/DASOX family.</text>
</comment>
<dbReference type="SUPFAM" id="SSF54373">
    <property type="entry name" value="FAD-linked reductases, C-terminal domain"/>
    <property type="match status" value="1"/>
</dbReference>
<keyword evidence="9" id="KW-1185">Reference proteome</keyword>
<accession>A0AA40DSE5</accession>
<dbReference type="PANTHER" id="PTHR11530:SF11">
    <property type="entry name" value="D-ASPARTATE OXIDASE"/>
    <property type="match status" value="1"/>
</dbReference>
<dbReference type="AlphaFoldDB" id="A0AA40DSE5"/>
<evidence type="ECO:0000256" key="1">
    <source>
        <dbReference type="ARBA" id="ARBA00001974"/>
    </source>
</evidence>
<organism evidence="8 9">
    <name type="scientific">Lasiosphaeris hirsuta</name>
    <dbReference type="NCBI Taxonomy" id="260670"/>
    <lineage>
        <taxon>Eukaryota</taxon>
        <taxon>Fungi</taxon>
        <taxon>Dikarya</taxon>
        <taxon>Ascomycota</taxon>
        <taxon>Pezizomycotina</taxon>
        <taxon>Sordariomycetes</taxon>
        <taxon>Sordariomycetidae</taxon>
        <taxon>Sordariales</taxon>
        <taxon>Lasiosphaeriaceae</taxon>
        <taxon>Lasiosphaeris</taxon>
    </lineage>
</organism>
<dbReference type="GO" id="GO:0005737">
    <property type="term" value="C:cytoplasm"/>
    <property type="evidence" value="ECO:0007669"/>
    <property type="project" value="TreeGrafter"/>
</dbReference>
<proteinExistence type="inferred from homology"/>
<dbReference type="PANTHER" id="PTHR11530">
    <property type="entry name" value="D-AMINO ACID OXIDASE"/>
    <property type="match status" value="1"/>
</dbReference>
<dbReference type="GO" id="GO:0019478">
    <property type="term" value="P:D-amino acid catabolic process"/>
    <property type="evidence" value="ECO:0007669"/>
    <property type="project" value="TreeGrafter"/>
</dbReference>